<accession>A0A075GMU7</accession>
<protein>
    <recommendedName>
        <fullName evidence="2">PD-(D/E)XK endonuclease-like domain-containing protein</fullName>
    </recommendedName>
</protein>
<evidence type="ECO:0000313" key="1">
    <source>
        <dbReference type="EMBL" id="AIF05199.1"/>
    </source>
</evidence>
<reference evidence="1" key="1">
    <citation type="journal article" date="2014" name="Genome Biol. Evol.">
        <title>Pangenome evidence for extensive interdomain horizontal transfer affecting lineage core and shell genes in uncultured planktonic thaumarchaeota and euryarchaeota.</title>
        <authorList>
            <person name="Deschamps P."/>
            <person name="Zivanovic Y."/>
            <person name="Moreira D."/>
            <person name="Rodriguez-Valera F."/>
            <person name="Lopez-Garcia P."/>
        </authorList>
    </citation>
    <scope>NUCLEOTIDE SEQUENCE</scope>
</reference>
<name>A0A075GMU7_9EURY</name>
<dbReference type="AlphaFoldDB" id="A0A075GMU7"/>
<dbReference type="EMBL" id="KF900731">
    <property type="protein sequence ID" value="AIF05199.1"/>
    <property type="molecule type" value="Genomic_DNA"/>
</dbReference>
<proteinExistence type="predicted"/>
<sequence>MPVVLPPGAGYLGKSRRRISASGLVTWERCPRQWHYRRRIGLNDATVPEMIIGLVVEDALCGLYMERLSADGEVMAGRSSWVDFSREESGLEPSEANGEVAITDLASIGAWCDLVVPALVAEIQRILRVRWKKVTWKAVGRDIEEVQDSRIENLVKGGITLQIEEVARCIGENGGPYLADYRKAGDPFSVPAPCWGEKPVKPAEDSGRASVAGFESKGKVTAWEAWEIARPWVKDHRVEEPQRLFHPDGWGAGEMDLVHRWDGTVRICDIKASAGTSGYSTGLIGQLRFYQWLWRVTRDLDGRPTGRVVEGPLSGLEGWYLSGPFRKMVDLLDDETLESEVERWKNTHEQMTSSGLHPSDLAPADPAPWVNHAPGGNPLPVTDEKAAKAITCERCTGAAYCDAAPELARTKALATLASPDISDSSKLAETLTPTAPCTPISKIPRRLHVKGTLKGHWGPLANHFGEEVRGATVVVGSTNVVVEEMGSEAFGEIPEGEDFALLDVAPGQWRRMARLYLDEHSTIKPAAEAGDVEFTRLGLIPTRANLSGLVVSRGGMSGINARGRQWSMETCHLWDGEDVIEVVAFGQSIGRTFQDLRVGDRLRVLAGELGWRDGVPQLRIDSRQTRLEVKSAEQT</sequence>
<evidence type="ECO:0008006" key="2">
    <source>
        <dbReference type="Google" id="ProtNLM"/>
    </source>
</evidence>
<organism evidence="1">
    <name type="scientific">uncultured marine group II/III euryarchaeote KM3_180_D08</name>
    <dbReference type="NCBI Taxonomy" id="1457942"/>
    <lineage>
        <taxon>Archaea</taxon>
        <taxon>Methanobacteriati</taxon>
        <taxon>Methanobacteriota</taxon>
        <taxon>environmental samples</taxon>
    </lineage>
</organism>